<name>A0AAD4KUR3_9EURO</name>
<keyword evidence="2" id="KW-1185">Reference proteome</keyword>
<sequence length="154" mass="17040">MTSRAFLGYCRNSEVLLGTGDFQKTIIPASGLPKSGPQLSFALEAPLATYISAKGYMKLNVGTTRKFADGNAPIYSPSNPIKTTVFAAVKGILPFFMTPKPLERFWSQNSVLSCTWFVRTCSSIPDFPRREFRILNLHQMVDKLSIILSGKNKA</sequence>
<evidence type="ECO:0000313" key="1">
    <source>
        <dbReference type="EMBL" id="KAH8700351.1"/>
    </source>
</evidence>
<dbReference type="EMBL" id="JAJTJA010000004">
    <property type="protein sequence ID" value="KAH8700351.1"/>
    <property type="molecule type" value="Genomic_DNA"/>
</dbReference>
<organism evidence="1 2">
    <name type="scientific">Talaromyces proteolyticus</name>
    <dbReference type="NCBI Taxonomy" id="1131652"/>
    <lineage>
        <taxon>Eukaryota</taxon>
        <taxon>Fungi</taxon>
        <taxon>Dikarya</taxon>
        <taxon>Ascomycota</taxon>
        <taxon>Pezizomycotina</taxon>
        <taxon>Eurotiomycetes</taxon>
        <taxon>Eurotiomycetidae</taxon>
        <taxon>Eurotiales</taxon>
        <taxon>Trichocomaceae</taxon>
        <taxon>Talaromyces</taxon>
        <taxon>Talaromyces sect. Bacilispori</taxon>
    </lineage>
</organism>
<proteinExistence type="predicted"/>
<evidence type="ECO:0000313" key="2">
    <source>
        <dbReference type="Proteomes" id="UP001201262"/>
    </source>
</evidence>
<dbReference type="RefSeq" id="XP_046074057.1">
    <property type="nucleotide sequence ID" value="XM_046209330.1"/>
</dbReference>
<accession>A0AAD4KUR3</accession>
<gene>
    <name evidence="1" type="ORF">BGW36DRAFT_127559</name>
</gene>
<dbReference type="AlphaFoldDB" id="A0AAD4KUR3"/>
<protein>
    <submittedName>
        <fullName evidence="1">Uncharacterized protein</fullName>
    </submittedName>
</protein>
<reference evidence="1" key="1">
    <citation type="submission" date="2021-12" db="EMBL/GenBank/DDBJ databases">
        <title>Convergent genome expansion in fungi linked to evolution of root-endophyte symbiosis.</title>
        <authorList>
            <consortium name="DOE Joint Genome Institute"/>
            <person name="Ke Y.-H."/>
            <person name="Bonito G."/>
            <person name="Liao H.-L."/>
            <person name="Looney B."/>
            <person name="Rojas-Flechas A."/>
            <person name="Nash J."/>
            <person name="Hameed K."/>
            <person name="Schadt C."/>
            <person name="Martin F."/>
            <person name="Crous P.W."/>
            <person name="Miettinen O."/>
            <person name="Magnuson J.K."/>
            <person name="Labbe J."/>
            <person name="Jacobson D."/>
            <person name="Doktycz M.J."/>
            <person name="Veneault-Fourrey C."/>
            <person name="Kuo A."/>
            <person name="Mondo S."/>
            <person name="Calhoun S."/>
            <person name="Riley R."/>
            <person name="Ohm R."/>
            <person name="LaButti K."/>
            <person name="Andreopoulos B."/>
            <person name="Pangilinan J."/>
            <person name="Nolan M."/>
            <person name="Tritt A."/>
            <person name="Clum A."/>
            <person name="Lipzen A."/>
            <person name="Daum C."/>
            <person name="Barry K."/>
            <person name="Grigoriev I.V."/>
            <person name="Vilgalys R."/>
        </authorList>
    </citation>
    <scope>NUCLEOTIDE SEQUENCE</scope>
    <source>
        <strain evidence="1">PMI_201</strain>
    </source>
</reference>
<dbReference type="GeneID" id="70239617"/>
<comment type="caution">
    <text evidence="1">The sequence shown here is derived from an EMBL/GenBank/DDBJ whole genome shotgun (WGS) entry which is preliminary data.</text>
</comment>
<dbReference type="Proteomes" id="UP001201262">
    <property type="component" value="Unassembled WGS sequence"/>
</dbReference>